<feature type="region of interest" description="Disordered" evidence="3">
    <location>
        <begin position="1"/>
        <end position="44"/>
    </location>
</feature>
<dbReference type="InterPro" id="IPR006708">
    <property type="entry name" value="Pex19"/>
</dbReference>
<proteinExistence type="inferred from homology"/>
<dbReference type="Gene3D" id="1.20.120.900">
    <property type="entry name" value="Pex19, mPTS binding domain"/>
    <property type="match status" value="1"/>
</dbReference>
<feature type="compositionally biased region" description="Basic and acidic residues" evidence="3">
    <location>
        <begin position="1"/>
        <end position="12"/>
    </location>
</feature>
<dbReference type="InterPro" id="IPR038322">
    <property type="entry name" value="Pex19_C_sf"/>
</dbReference>
<evidence type="ECO:0000256" key="3">
    <source>
        <dbReference type="SAM" id="MobiDB-lite"/>
    </source>
</evidence>
<accession>A0ABN8BCL8</accession>
<dbReference type="PANTHER" id="PTHR12774:SF2">
    <property type="entry name" value="PEROXISOMAL BIOGENESIS FACTOR 19"/>
    <property type="match status" value="1"/>
</dbReference>
<sequence>MSDNKDVPKNEMDPELDDLLDSALQDMTKKQEQNGQQVTESADGIPQNMWSEEFIKEAAAQFESNMAAILGSFSGVPEEQITQEQIAQTFSKMAEAAAHVLKPGTQAGDAAPAAEFTENPEVQEKIDEVSAAISQTLQNLNTNTENLQTPLSEQDLANMFQNFNLGEGAEQDGNMFVPFMHGIMQSLLSKEVLYPSLKELVDKYPAWLAENKGKVEQKEYERFEKQLELMKQVCSELEPESESDPEDVKRQRFEKVLELMQKMQDLGQPPTELVGDIGAPPQAFAPPVGQDPSQCSVM</sequence>
<dbReference type="EMBL" id="OU963922">
    <property type="protein sequence ID" value="CAH0404499.1"/>
    <property type="molecule type" value="Genomic_DNA"/>
</dbReference>
<protein>
    <recommendedName>
        <fullName evidence="2">Peroxin-19</fullName>
    </recommendedName>
</protein>
<dbReference type="Proteomes" id="UP001153292">
    <property type="component" value="Chromosome 29"/>
</dbReference>
<dbReference type="Pfam" id="PF04614">
    <property type="entry name" value="Pex19"/>
    <property type="match status" value="1"/>
</dbReference>
<gene>
    <name evidence="4" type="ORF">CHILSU_LOCUS7840</name>
</gene>
<feature type="region of interest" description="Disordered" evidence="3">
    <location>
        <begin position="268"/>
        <end position="298"/>
    </location>
</feature>
<evidence type="ECO:0000256" key="1">
    <source>
        <dbReference type="ARBA" id="ARBA00006326"/>
    </source>
</evidence>
<evidence type="ECO:0000313" key="4">
    <source>
        <dbReference type="EMBL" id="CAH0404499.1"/>
    </source>
</evidence>
<evidence type="ECO:0000256" key="2">
    <source>
        <dbReference type="ARBA" id="ARBA00029688"/>
    </source>
</evidence>
<reference evidence="4" key="1">
    <citation type="submission" date="2021-12" db="EMBL/GenBank/DDBJ databases">
        <authorList>
            <person name="King R."/>
        </authorList>
    </citation>
    <scope>NUCLEOTIDE SEQUENCE</scope>
</reference>
<organism evidence="4 5">
    <name type="scientific">Chilo suppressalis</name>
    <name type="common">Asiatic rice borer moth</name>
    <dbReference type="NCBI Taxonomy" id="168631"/>
    <lineage>
        <taxon>Eukaryota</taxon>
        <taxon>Metazoa</taxon>
        <taxon>Ecdysozoa</taxon>
        <taxon>Arthropoda</taxon>
        <taxon>Hexapoda</taxon>
        <taxon>Insecta</taxon>
        <taxon>Pterygota</taxon>
        <taxon>Neoptera</taxon>
        <taxon>Endopterygota</taxon>
        <taxon>Lepidoptera</taxon>
        <taxon>Glossata</taxon>
        <taxon>Ditrysia</taxon>
        <taxon>Pyraloidea</taxon>
        <taxon>Crambidae</taxon>
        <taxon>Crambinae</taxon>
        <taxon>Chilo</taxon>
    </lineage>
</organism>
<comment type="similarity">
    <text evidence="1">Belongs to the peroxin-19 family.</text>
</comment>
<name>A0ABN8BCL8_CHISP</name>
<dbReference type="PANTHER" id="PTHR12774">
    <property type="entry name" value="PEROXISOMAL BIOGENESIS FACTOR 19"/>
    <property type="match status" value="1"/>
</dbReference>
<keyword evidence="5" id="KW-1185">Reference proteome</keyword>
<evidence type="ECO:0000313" key="5">
    <source>
        <dbReference type="Proteomes" id="UP001153292"/>
    </source>
</evidence>